<name>A0A0N4U9K0_DRAME</name>
<dbReference type="WBParaSite" id="DME_0000377101-mRNA-1">
    <property type="protein sequence ID" value="DME_0000377101-mRNA-1"/>
    <property type="gene ID" value="DME_0000377101"/>
</dbReference>
<dbReference type="Gene3D" id="3.20.20.190">
    <property type="entry name" value="Phosphatidylinositol (PI) phosphodiesterase"/>
    <property type="match status" value="1"/>
</dbReference>
<gene>
    <name evidence="1" type="ORF">DME_LOCUS7776</name>
</gene>
<sequence length="320" mass="37707">MYLPSDSDLAPQISAFLVYQLANFISVWSRMGPRCSHDSFANLLYTNHPVANDEGRLLRAVGRIKIIRYFIRKWAITQSVSVIEQLKAGIRYFDVRLSIPDCHTSLTGIHVLHALYGRQLSYILFEINRFLMSHKKEVIILDFNHFYNFDFVSFKEFIKLIENSFALKTLTPRCPLSGLSLDFMWKYGYQIIAIIPYHYSDNQMKISWIWGPESIVSPYPNVNRLDHLFKFLEITLKNHRKTHKECFYVTQAILTAKFRDICFHPWSSLKETFSIKCTEQTVSWISSFAHPSFFNIIMCDFINYYNFCEIVAYLNYQLID</sequence>
<dbReference type="Proteomes" id="UP000038040">
    <property type="component" value="Unplaced"/>
</dbReference>
<dbReference type="OrthoDB" id="194775at2759"/>
<dbReference type="GO" id="GO:0006629">
    <property type="term" value="P:lipid metabolic process"/>
    <property type="evidence" value="ECO:0007669"/>
    <property type="project" value="InterPro"/>
</dbReference>
<accession>A0A0N4U9K0</accession>
<dbReference type="GO" id="GO:0008081">
    <property type="term" value="F:phosphoric diester hydrolase activity"/>
    <property type="evidence" value="ECO:0007669"/>
    <property type="project" value="InterPro"/>
</dbReference>
<evidence type="ECO:0000313" key="4">
    <source>
        <dbReference type="WBParaSite" id="DME_0000377101-mRNA-1"/>
    </source>
</evidence>
<dbReference type="PANTHER" id="PTHR13593">
    <property type="match status" value="1"/>
</dbReference>
<organism evidence="2 4">
    <name type="scientific">Dracunculus medinensis</name>
    <name type="common">Guinea worm</name>
    <dbReference type="NCBI Taxonomy" id="318479"/>
    <lineage>
        <taxon>Eukaryota</taxon>
        <taxon>Metazoa</taxon>
        <taxon>Ecdysozoa</taxon>
        <taxon>Nematoda</taxon>
        <taxon>Chromadorea</taxon>
        <taxon>Rhabditida</taxon>
        <taxon>Spirurina</taxon>
        <taxon>Dracunculoidea</taxon>
        <taxon>Dracunculidae</taxon>
        <taxon>Dracunculus</taxon>
    </lineage>
</organism>
<dbReference type="AlphaFoldDB" id="A0A0N4U9K0"/>
<reference evidence="4" key="1">
    <citation type="submission" date="2017-02" db="UniProtKB">
        <authorList>
            <consortium name="WormBaseParasite"/>
        </authorList>
    </citation>
    <scope>IDENTIFICATION</scope>
</reference>
<keyword evidence="3" id="KW-1185">Reference proteome</keyword>
<dbReference type="PANTHER" id="PTHR13593:SF113">
    <property type="entry name" value="SI:DKEY-266F7.9"/>
    <property type="match status" value="1"/>
</dbReference>
<dbReference type="SUPFAM" id="SSF51695">
    <property type="entry name" value="PLC-like phosphodiesterases"/>
    <property type="match status" value="1"/>
</dbReference>
<protein>
    <submittedName>
        <fullName evidence="4">PLCXc domain-containing protein</fullName>
    </submittedName>
</protein>
<dbReference type="InterPro" id="IPR017946">
    <property type="entry name" value="PLC-like_Pdiesterase_TIM-brl"/>
</dbReference>
<evidence type="ECO:0000313" key="3">
    <source>
        <dbReference type="Proteomes" id="UP000274756"/>
    </source>
</evidence>
<proteinExistence type="predicted"/>
<dbReference type="STRING" id="318479.A0A0N4U9K0"/>
<dbReference type="InterPro" id="IPR051057">
    <property type="entry name" value="PI-PLC_domain"/>
</dbReference>
<evidence type="ECO:0000313" key="2">
    <source>
        <dbReference type="Proteomes" id="UP000038040"/>
    </source>
</evidence>
<dbReference type="Proteomes" id="UP000274756">
    <property type="component" value="Unassembled WGS sequence"/>
</dbReference>
<evidence type="ECO:0000313" key="1">
    <source>
        <dbReference type="EMBL" id="VDN57803.1"/>
    </source>
</evidence>
<reference evidence="1 3" key="2">
    <citation type="submission" date="2018-11" db="EMBL/GenBank/DDBJ databases">
        <authorList>
            <consortium name="Pathogen Informatics"/>
        </authorList>
    </citation>
    <scope>NUCLEOTIDE SEQUENCE [LARGE SCALE GENOMIC DNA]</scope>
</reference>
<dbReference type="EMBL" id="UYYG01001163">
    <property type="protein sequence ID" value="VDN57803.1"/>
    <property type="molecule type" value="Genomic_DNA"/>
</dbReference>